<dbReference type="AlphaFoldDB" id="A0A5M3W6Q8"/>
<gene>
    <name evidence="2" type="ORF">Acor_56880</name>
</gene>
<organism evidence="2 3">
    <name type="scientific">Acrocarpospora corrugata</name>
    <dbReference type="NCBI Taxonomy" id="35763"/>
    <lineage>
        <taxon>Bacteria</taxon>
        <taxon>Bacillati</taxon>
        <taxon>Actinomycetota</taxon>
        <taxon>Actinomycetes</taxon>
        <taxon>Streptosporangiales</taxon>
        <taxon>Streptosporangiaceae</taxon>
        <taxon>Acrocarpospora</taxon>
    </lineage>
</organism>
<evidence type="ECO:0000256" key="1">
    <source>
        <dbReference type="SAM" id="MobiDB-lite"/>
    </source>
</evidence>
<evidence type="ECO:0000313" key="2">
    <source>
        <dbReference type="EMBL" id="GES03622.1"/>
    </source>
</evidence>
<feature type="region of interest" description="Disordered" evidence="1">
    <location>
        <begin position="1"/>
        <end position="25"/>
    </location>
</feature>
<keyword evidence="3" id="KW-1185">Reference proteome</keyword>
<sequence length="77" mass="7993">MLQCWTTTSAIPNTRSTSMNRSLGAGATAGVIGGDMVSDMGFTFGGDRPSKPPDSAPFGAAVHTPFLIVRRRVPLGV</sequence>
<comment type="caution">
    <text evidence="2">The sequence shown here is derived from an EMBL/GenBank/DDBJ whole genome shotgun (WGS) entry which is preliminary data.</text>
</comment>
<dbReference type="Proteomes" id="UP000334990">
    <property type="component" value="Unassembled WGS sequence"/>
</dbReference>
<name>A0A5M3W6Q8_9ACTN</name>
<accession>A0A5M3W6Q8</accession>
<protein>
    <submittedName>
        <fullName evidence="2">Uncharacterized protein</fullName>
    </submittedName>
</protein>
<evidence type="ECO:0000313" key="3">
    <source>
        <dbReference type="Proteomes" id="UP000334990"/>
    </source>
</evidence>
<feature type="compositionally biased region" description="Polar residues" evidence="1">
    <location>
        <begin position="1"/>
        <end position="21"/>
    </location>
</feature>
<reference evidence="2 3" key="1">
    <citation type="submission" date="2019-10" db="EMBL/GenBank/DDBJ databases">
        <title>Whole genome shotgun sequence of Acrocarpospora corrugata NBRC 13972.</title>
        <authorList>
            <person name="Ichikawa N."/>
            <person name="Kimura A."/>
            <person name="Kitahashi Y."/>
            <person name="Komaki H."/>
            <person name="Oguchi A."/>
        </authorList>
    </citation>
    <scope>NUCLEOTIDE SEQUENCE [LARGE SCALE GENOMIC DNA]</scope>
    <source>
        <strain evidence="2 3">NBRC 13972</strain>
    </source>
</reference>
<proteinExistence type="predicted"/>
<dbReference type="EMBL" id="BLAD01000070">
    <property type="protein sequence ID" value="GES03622.1"/>
    <property type="molecule type" value="Genomic_DNA"/>
</dbReference>